<evidence type="ECO:0000313" key="9">
    <source>
        <dbReference type="Proteomes" id="UP000178764"/>
    </source>
</evidence>
<comment type="caution">
    <text evidence="8">The sequence shown here is derived from an EMBL/GenBank/DDBJ whole genome shotgun (WGS) entry which is preliminary data.</text>
</comment>
<dbReference type="SUPFAM" id="SSF143430">
    <property type="entry name" value="TTP0101/SSO1404-like"/>
    <property type="match status" value="1"/>
</dbReference>
<name>A0A1F5DML2_9BACT</name>
<evidence type="ECO:0000256" key="6">
    <source>
        <dbReference type="ARBA" id="ARBA00023118"/>
    </source>
</evidence>
<organism evidence="8 9">
    <name type="scientific">Candidatus Berkelbacteria bacterium RBG_13_40_8</name>
    <dbReference type="NCBI Taxonomy" id="1797467"/>
    <lineage>
        <taxon>Bacteria</taxon>
        <taxon>Candidatus Berkelbacteria</taxon>
    </lineage>
</organism>
<dbReference type="GO" id="GO:0043571">
    <property type="term" value="P:maintenance of CRISPR repeat elements"/>
    <property type="evidence" value="ECO:0007669"/>
    <property type="project" value="InterPro"/>
</dbReference>
<keyword evidence="3 8" id="KW-0255">Endonuclease</keyword>
<keyword evidence="2" id="KW-0479">Metal-binding</keyword>
<evidence type="ECO:0000256" key="2">
    <source>
        <dbReference type="ARBA" id="ARBA00022723"/>
    </source>
</evidence>
<dbReference type="Gene3D" id="3.30.70.2650">
    <property type="match status" value="1"/>
</dbReference>
<dbReference type="GO" id="GO:0004521">
    <property type="term" value="F:RNA endonuclease activity"/>
    <property type="evidence" value="ECO:0007669"/>
    <property type="project" value="InterPro"/>
</dbReference>
<protein>
    <submittedName>
        <fullName evidence="8">CRISPR-associated endonuclease Cas2</fullName>
    </submittedName>
</protein>
<dbReference type="Pfam" id="PF20803">
    <property type="entry name" value="PaaX_M"/>
    <property type="match status" value="1"/>
</dbReference>
<feature type="domain" description="Transcriptional repressor PaaX-like central Cas2-like" evidence="7">
    <location>
        <begin position="89"/>
        <end position="164"/>
    </location>
</feature>
<dbReference type="PANTHER" id="PTHR30319">
    <property type="entry name" value="PHENYLACETIC ACID REGULATOR-RELATED TRANSCRIPTIONAL REPRESSOR"/>
    <property type="match status" value="1"/>
</dbReference>
<dbReference type="Proteomes" id="UP000178764">
    <property type="component" value="Unassembled WGS sequence"/>
</dbReference>
<dbReference type="PANTHER" id="PTHR30319:SF1">
    <property type="entry name" value="TRANSCRIPTIONAL REPRESSOR PAAX"/>
    <property type="match status" value="1"/>
</dbReference>
<evidence type="ECO:0000256" key="4">
    <source>
        <dbReference type="ARBA" id="ARBA00022801"/>
    </source>
</evidence>
<dbReference type="InterPro" id="IPR021127">
    <property type="entry name" value="CRISPR_associated_Cas2"/>
</dbReference>
<evidence type="ECO:0000259" key="7">
    <source>
        <dbReference type="Pfam" id="PF20803"/>
    </source>
</evidence>
<keyword evidence="5" id="KW-0460">Magnesium</keyword>
<accession>A0A1F5DML2</accession>
<dbReference type="NCBIfam" id="TIGR01573">
    <property type="entry name" value="cas2"/>
    <property type="match status" value="1"/>
</dbReference>
<proteinExistence type="predicted"/>
<reference evidence="8 9" key="1">
    <citation type="journal article" date="2016" name="Nat. Commun.">
        <title>Thousands of microbial genomes shed light on interconnected biogeochemical processes in an aquifer system.</title>
        <authorList>
            <person name="Anantharaman K."/>
            <person name="Brown C.T."/>
            <person name="Hug L.A."/>
            <person name="Sharon I."/>
            <person name="Castelle C.J."/>
            <person name="Probst A.J."/>
            <person name="Thomas B.C."/>
            <person name="Singh A."/>
            <person name="Wilkins M.J."/>
            <person name="Karaoz U."/>
            <person name="Brodie E.L."/>
            <person name="Williams K.H."/>
            <person name="Hubbard S.S."/>
            <person name="Banfield J.F."/>
        </authorList>
    </citation>
    <scope>NUCLEOTIDE SEQUENCE [LARGE SCALE GENOMIC DNA]</scope>
</reference>
<keyword evidence="1" id="KW-0540">Nuclease</keyword>
<evidence type="ECO:0000313" key="8">
    <source>
        <dbReference type="EMBL" id="OGD56280.1"/>
    </source>
</evidence>
<dbReference type="AlphaFoldDB" id="A0A1F5DML2"/>
<evidence type="ECO:0000256" key="1">
    <source>
        <dbReference type="ARBA" id="ARBA00022722"/>
    </source>
</evidence>
<dbReference type="EMBL" id="MEZT01000023">
    <property type="protein sequence ID" value="OGD56280.1"/>
    <property type="molecule type" value="Genomic_DNA"/>
</dbReference>
<dbReference type="GO" id="GO:0006351">
    <property type="term" value="P:DNA-templated transcription"/>
    <property type="evidence" value="ECO:0007669"/>
    <property type="project" value="TreeGrafter"/>
</dbReference>
<evidence type="ECO:0000256" key="5">
    <source>
        <dbReference type="ARBA" id="ARBA00022842"/>
    </source>
</evidence>
<dbReference type="InterPro" id="IPR048846">
    <property type="entry name" value="PaaX-like_central"/>
</dbReference>
<dbReference type="InterPro" id="IPR036390">
    <property type="entry name" value="WH_DNA-bd_sf"/>
</dbReference>
<keyword evidence="6" id="KW-0051">Antiviral defense</keyword>
<evidence type="ECO:0000256" key="3">
    <source>
        <dbReference type="ARBA" id="ARBA00022759"/>
    </source>
</evidence>
<gene>
    <name evidence="8" type="ORF">A2V71_04045</name>
</gene>
<sequence>MKKSNKKLTLVKNILLDIVDTAKDINQIMTRPSLWGKDYPKRNKQTFFNTVDRLEKEGFLKKIESMGRKRYIATLKGKAKVLAYLKKDKKWDGKWRIVVFDIPETKKKIRDFFREKLFDLGFRKLQESVWICPYNIADTVEDLILLCNAKPYIHYLLVEELDDHDTLIKLFKLKK</sequence>
<keyword evidence="4" id="KW-0378">Hydrolase</keyword>
<dbReference type="SUPFAM" id="SSF46785">
    <property type="entry name" value="Winged helix' DNA-binding domain"/>
    <property type="match status" value="1"/>
</dbReference>